<evidence type="ECO:0000313" key="4">
    <source>
        <dbReference type="Proteomes" id="UP000077115"/>
    </source>
</evidence>
<dbReference type="AlphaFoldDB" id="A0A177WGX8"/>
<name>A0A177WGX8_BATDL</name>
<feature type="compositionally biased region" description="Low complexity" evidence="1">
    <location>
        <begin position="15"/>
        <end position="24"/>
    </location>
</feature>
<feature type="compositionally biased region" description="Polar residues" evidence="1">
    <location>
        <begin position="376"/>
        <end position="398"/>
    </location>
</feature>
<dbReference type="Proteomes" id="UP000077115">
    <property type="component" value="Unassembled WGS sequence"/>
</dbReference>
<keyword evidence="2" id="KW-1133">Transmembrane helix</keyword>
<evidence type="ECO:0000256" key="2">
    <source>
        <dbReference type="SAM" id="Phobius"/>
    </source>
</evidence>
<accession>A0A177WGX8</accession>
<feature type="region of interest" description="Disordered" evidence="1">
    <location>
        <begin position="1"/>
        <end position="24"/>
    </location>
</feature>
<reference evidence="3 4" key="2">
    <citation type="submission" date="2016-05" db="EMBL/GenBank/DDBJ databases">
        <title>Lineage-specific infection strategies underlie the spectrum of fungal disease in amphibians.</title>
        <authorList>
            <person name="Cuomo C.A."/>
            <person name="Farrer R.A."/>
            <person name="James T."/>
            <person name="Longcore J."/>
            <person name="Birren B."/>
        </authorList>
    </citation>
    <scope>NUCLEOTIDE SEQUENCE [LARGE SCALE GENOMIC DNA]</scope>
    <source>
        <strain evidence="3 4">JEL423</strain>
    </source>
</reference>
<gene>
    <name evidence="3" type="ORF">BDEG_22873</name>
</gene>
<feature type="compositionally biased region" description="Polar residues" evidence="1">
    <location>
        <begin position="349"/>
        <end position="365"/>
    </location>
</feature>
<feature type="compositionally biased region" description="Polar residues" evidence="1">
    <location>
        <begin position="406"/>
        <end position="416"/>
    </location>
</feature>
<reference evidence="3 4" key="1">
    <citation type="submission" date="2006-10" db="EMBL/GenBank/DDBJ databases">
        <title>The Genome Sequence of Batrachochytrium dendrobatidis JEL423.</title>
        <authorList>
            <consortium name="The Broad Institute Genome Sequencing Platform"/>
            <person name="Birren B."/>
            <person name="Lander E."/>
            <person name="Galagan J."/>
            <person name="Cuomo C."/>
            <person name="Devon K."/>
            <person name="Jaffe D."/>
            <person name="Butler J."/>
            <person name="Alvarez P."/>
            <person name="Gnerre S."/>
            <person name="Grabherr M."/>
            <person name="Kleber M."/>
            <person name="Mauceli E."/>
            <person name="Brockman W."/>
            <person name="Young S."/>
            <person name="LaButti K."/>
            <person name="Sykes S."/>
            <person name="DeCaprio D."/>
            <person name="Crawford M."/>
            <person name="Koehrsen M."/>
            <person name="Engels R."/>
            <person name="Montgomery P."/>
            <person name="Pearson M."/>
            <person name="Howarth C."/>
            <person name="Larson L."/>
            <person name="White J."/>
            <person name="O'Leary S."/>
            <person name="Kodira C."/>
            <person name="Zeng Q."/>
            <person name="Yandava C."/>
            <person name="Alvarado L."/>
            <person name="Longcore J."/>
            <person name="James T."/>
        </authorList>
    </citation>
    <scope>NUCLEOTIDE SEQUENCE [LARGE SCALE GENOMIC DNA]</scope>
    <source>
        <strain evidence="3 4">JEL423</strain>
    </source>
</reference>
<feature type="compositionally biased region" description="Polar residues" evidence="1">
    <location>
        <begin position="1"/>
        <end position="14"/>
    </location>
</feature>
<keyword evidence="2" id="KW-0472">Membrane</keyword>
<proteinExistence type="predicted"/>
<protein>
    <submittedName>
        <fullName evidence="3">Uncharacterized protein</fullName>
    </submittedName>
</protein>
<organism evidence="3 4">
    <name type="scientific">Batrachochytrium dendrobatidis (strain JEL423)</name>
    <dbReference type="NCBI Taxonomy" id="403673"/>
    <lineage>
        <taxon>Eukaryota</taxon>
        <taxon>Fungi</taxon>
        <taxon>Fungi incertae sedis</taxon>
        <taxon>Chytridiomycota</taxon>
        <taxon>Chytridiomycota incertae sedis</taxon>
        <taxon>Chytridiomycetes</taxon>
        <taxon>Rhizophydiales</taxon>
        <taxon>Rhizophydiales incertae sedis</taxon>
        <taxon>Batrachochytrium</taxon>
    </lineage>
</organism>
<dbReference type="EMBL" id="DS022302">
    <property type="protein sequence ID" value="OAJ38985.1"/>
    <property type="molecule type" value="Genomic_DNA"/>
</dbReference>
<sequence>MDQSVRGSATTEQGSSHTVSSSPSFTTDSFIFISPTGSPIFISPTASSASVAISPTSIVSHPNTTQAKNSSPVLFIGIGLASLIALGMVALLLYYILKHRSLAKKHEKTQNTSPISKESYDGGEFCISNQHHSRQLHKQQKSPQPLSLDPSLFQIQSRQLKMSTLPRLELPESSYSPLSVTFINGLASPFALSLRDDTSTCNALKLRDSMYAPPHVISAYPHTPTNCLGVNLDQPSVSLITPPDSSKLQQATPDLYWERAYYFDEDPNFDGYNGVLVPGHTGIRHSQISLQDSSNLDMAVLSSMVTVNVPINDSFANLSPRLGSIMASPSKPYLAFPLAESLETALHCSTQISSSERSTNQTPHDSNPDAAYNPKNVPSQPSPLYTPSVHQIELNPNNYDMDRSAESINSDSSSTAMPFTSTEWAASLSRMAFSHQYISTMQTTKNSATSMPFQHQNMQLNFASNDTDMNDSYTNIEHAIFTRPVSFSSKSFASSASATSNNIWFDTDSKTDSLHDSTAVFT</sequence>
<evidence type="ECO:0000313" key="3">
    <source>
        <dbReference type="EMBL" id="OAJ38985.1"/>
    </source>
</evidence>
<evidence type="ECO:0000256" key="1">
    <source>
        <dbReference type="SAM" id="MobiDB-lite"/>
    </source>
</evidence>
<dbReference type="VEuPathDB" id="FungiDB:BDEG_22873"/>
<feature type="transmembrane region" description="Helical" evidence="2">
    <location>
        <begin position="73"/>
        <end position="97"/>
    </location>
</feature>
<feature type="region of interest" description="Disordered" evidence="1">
    <location>
        <begin position="349"/>
        <end position="416"/>
    </location>
</feature>
<keyword evidence="2" id="KW-0812">Transmembrane</keyword>